<protein>
    <submittedName>
        <fullName evidence="9">CCHC-type domain-containing protein</fullName>
    </submittedName>
</protein>
<keyword evidence="5" id="KW-0863">Zinc-finger</keyword>
<accession>A0A914HRG0</accession>
<dbReference type="GO" id="GO:0016787">
    <property type="term" value="F:hydrolase activity"/>
    <property type="evidence" value="ECO:0007669"/>
    <property type="project" value="UniProtKB-KW"/>
</dbReference>
<keyword evidence="4" id="KW-0067">ATP-binding</keyword>
<evidence type="ECO:0000256" key="3">
    <source>
        <dbReference type="ARBA" id="ARBA00022806"/>
    </source>
</evidence>
<keyword evidence="3" id="KW-0347">Helicase</keyword>
<dbReference type="GO" id="GO:0008270">
    <property type="term" value="F:zinc ion binding"/>
    <property type="evidence" value="ECO:0007669"/>
    <property type="project" value="UniProtKB-KW"/>
</dbReference>
<dbReference type="InterPro" id="IPR001878">
    <property type="entry name" value="Znf_CCHC"/>
</dbReference>
<dbReference type="GO" id="GO:0005524">
    <property type="term" value="F:ATP binding"/>
    <property type="evidence" value="ECO:0007669"/>
    <property type="project" value="UniProtKB-KW"/>
</dbReference>
<keyword evidence="5" id="KW-0479">Metal-binding</keyword>
<dbReference type="PANTHER" id="PTHR43788">
    <property type="entry name" value="DNA2/NAM7 HELICASE FAMILY MEMBER"/>
    <property type="match status" value="1"/>
</dbReference>
<dbReference type="InterPro" id="IPR027417">
    <property type="entry name" value="P-loop_NTPase"/>
</dbReference>
<evidence type="ECO:0000256" key="6">
    <source>
        <dbReference type="SAM" id="MobiDB-lite"/>
    </source>
</evidence>
<dbReference type="Pfam" id="PF13087">
    <property type="entry name" value="AAA_12"/>
    <property type="match status" value="1"/>
</dbReference>
<evidence type="ECO:0000313" key="9">
    <source>
        <dbReference type="WBParaSite" id="Gr19_v10_g3775.t1"/>
    </source>
</evidence>
<name>A0A914HRG0_GLORO</name>
<keyword evidence="1" id="KW-0547">Nucleotide-binding</keyword>
<evidence type="ECO:0000313" key="8">
    <source>
        <dbReference type="Proteomes" id="UP000887572"/>
    </source>
</evidence>
<dbReference type="Gene3D" id="3.40.50.300">
    <property type="entry name" value="P-loop containing nucleotide triphosphate hydrolases"/>
    <property type="match status" value="2"/>
</dbReference>
<evidence type="ECO:0000259" key="7">
    <source>
        <dbReference type="PROSITE" id="PS50158"/>
    </source>
</evidence>
<dbReference type="GO" id="GO:0043139">
    <property type="term" value="F:5'-3' DNA helicase activity"/>
    <property type="evidence" value="ECO:0007669"/>
    <property type="project" value="TreeGrafter"/>
</dbReference>
<evidence type="ECO:0000256" key="4">
    <source>
        <dbReference type="ARBA" id="ARBA00022840"/>
    </source>
</evidence>
<keyword evidence="5" id="KW-0862">Zinc</keyword>
<dbReference type="GO" id="GO:0003676">
    <property type="term" value="F:nucleic acid binding"/>
    <property type="evidence" value="ECO:0007669"/>
    <property type="project" value="InterPro"/>
</dbReference>
<dbReference type="SUPFAM" id="SSF52540">
    <property type="entry name" value="P-loop containing nucleoside triphosphate hydrolases"/>
    <property type="match status" value="1"/>
</dbReference>
<feature type="region of interest" description="Disordered" evidence="6">
    <location>
        <begin position="1265"/>
        <end position="1305"/>
    </location>
</feature>
<dbReference type="Proteomes" id="UP000887572">
    <property type="component" value="Unplaced"/>
</dbReference>
<feature type="region of interest" description="Disordered" evidence="6">
    <location>
        <begin position="1"/>
        <end position="28"/>
    </location>
</feature>
<keyword evidence="2" id="KW-0378">Hydrolase</keyword>
<dbReference type="PROSITE" id="PS50158">
    <property type="entry name" value="ZF_CCHC"/>
    <property type="match status" value="1"/>
</dbReference>
<sequence>MNCSKHLIGPSRFRQISHPGKGPPPSPPINSVHFVIHSFTAGDVIDELTPSPCDFMLIPTQMFSPLQSHSIITSTCTWSKEKAAAEKRNDKIRAKRAAQVQEPRAQVQEPMRAMTWADDVRHLRIKRIAIFRPSMERIESVNRCVACGVECRQCSSARRTPKADATTVADGEHVVSEEVETAQAEVMVVKEREEVEIGETPLGVQKENSELVSGAEEMGEELNEAPSGAEEVRGSSIELEEVLNRMDLQEERERAVPNEEVAEGFANGGFSEGSEMDFQVRDPTPLPLEDDAKEPNKYLICQTHPKGIIGGKLKGPGPFFMWIPDELVKRDLVRLLQIGDTAVISDWKMNEKFSNLSHDMNPTDGRPSWLVQGRINTQASALKVKEIKLSVGFYRPGIITSINRYRGGGFKSATVVAAQLLCPLIVYARQLTKISQEGLRVNQVVYLEVTKITSPQEWWQSESYILPNITPFRKGDEKKAHESLVVIGMKECSESFRFPLDQFSERLMGAAAAAQRCFEEEKLAKQAVNVTLSWTRPQVRPEELQKRLSRAQLLSFEWTLETKAAVADFVEAWEEDTPVRAKVAHDNEAQFCARGRVLDVAVREDEWGTMNATVRMLLAFEAKKGYGRGWTDWESILGEVDSRVVPVPNLGGLPFREENFEKSAPSEIMKGKDPVAKILRVLMGMGEDDVRPAGRLTGNEGGAGQRLNEDQRVAHQLFLDDEVRTLFQQAPAGTGKSVSAAASIADLLKKDPKAVVLAVSPLNVAVCELVKDTMEALGNEKAPMLALFSGQGKGKYMDRIRPLGDNLLVQAVQRDGNIPGPPERKWDSNKTYKKYVQDFEEAPRRARERAAAGDLLDHNKYRVYFMTLALAEELALDWGAVSHMIVDECGQASLAAIISTLSQFRAVRKILLTGDKQQLRVHLPSQMVSVRGKFGFESVLEVLERARGIDRTVLSKCYRSHSAIVRSLDMGVYRPAGDKLVAARPDNEMGMFLSFMGPRIVTADCPIVLVHQPSAMQAENVSFSSHNPQHRETALGFLGIIQGTFPGLIQVVCFYQAERKQMAMAIENRHWNNVKVGTVDSIQSQEADLVLVLTTRTRAGRAVGAEAGKEFWADSARTTVALSRPRFGLVVIGDITLLWHKGTVWRKFVDEALRMTTVVTPEYVNLIANPWPQRSGPTIARGDGMVPMAYEFYADRDLIAQDECRAQGGMGINMVGVPFVSTGGPVAFTGQAFPPISAPTAVGPRGPVFFNSTIRPPMIRAESRPSVIHHPRVGPSARTTPYPQQHPPARASFASAAQRGQSNSNVGRRPEVICYRCRKIGHTQRFCRT</sequence>
<reference evidence="9" key="1">
    <citation type="submission" date="2022-11" db="UniProtKB">
        <authorList>
            <consortium name="WormBaseParasite"/>
        </authorList>
    </citation>
    <scope>IDENTIFICATION</scope>
</reference>
<evidence type="ECO:0000256" key="5">
    <source>
        <dbReference type="PROSITE-ProRule" id="PRU00047"/>
    </source>
</evidence>
<evidence type="ECO:0000256" key="2">
    <source>
        <dbReference type="ARBA" id="ARBA00022801"/>
    </source>
</evidence>
<organism evidence="8 9">
    <name type="scientific">Globodera rostochiensis</name>
    <name type="common">Golden nematode worm</name>
    <name type="synonym">Heterodera rostochiensis</name>
    <dbReference type="NCBI Taxonomy" id="31243"/>
    <lineage>
        <taxon>Eukaryota</taxon>
        <taxon>Metazoa</taxon>
        <taxon>Ecdysozoa</taxon>
        <taxon>Nematoda</taxon>
        <taxon>Chromadorea</taxon>
        <taxon>Rhabditida</taxon>
        <taxon>Tylenchina</taxon>
        <taxon>Tylenchomorpha</taxon>
        <taxon>Tylenchoidea</taxon>
        <taxon>Heteroderidae</taxon>
        <taxon>Heteroderinae</taxon>
        <taxon>Globodera</taxon>
    </lineage>
</organism>
<dbReference type="PANTHER" id="PTHR43788:SF16">
    <property type="entry name" value="HELICASE WITH ZINC FINGER 2"/>
    <property type="match status" value="1"/>
</dbReference>
<evidence type="ECO:0000256" key="1">
    <source>
        <dbReference type="ARBA" id="ARBA00022741"/>
    </source>
</evidence>
<proteinExistence type="predicted"/>
<dbReference type="InterPro" id="IPR041679">
    <property type="entry name" value="DNA2/NAM7-like_C"/>
</dbReference>
<dbReference type="InterPro" id="IPR050534">
    <property type="entry name" value="Coronavir_polyprotein_1ab"/>
</dbReference>
<dbReference type="WBParaSite" id="Gr19_v10_g3775.t1">
    <property type="protein sequence ID" value="Gr19_v10_g3775.t1"/>
    <property type="gene ID" value="Gr19_v10_g3775"/>
</dbReference>
<keyword evidence="8" id="KW-1185">Reference proteome</keyword>
<feature type="domain" description="CCHC-type" evidence="7">
    <location>
        <begin position="1314"/>
        <end position="1328"/>
    </location>
</feature>